<dbReference type="PANTHER" id="PTHR28026:SF9">
    <property type="entry name" value="2-HYDROXY-PALMITIC ACID DIOXYGENASE MPO1"/>
    <property type="match status" value="1"/>
</dbReference>
<dbReference type="EMBL" id="ML119652">
    <property type="protein sequence ID" value="RPA85740.1"/>
    <property type="molecule type" value="Genomic_DNA"/>
</dbReference>
<keyword evidence="3" id="KW-1185">Reference proteome</keyword>
<reference evidence="2 3" key="1">
    <citation type="journal article" date="2018" name="Nat. Ecol. Evol.">
        <title>Pezizomycetes genomes reveal the molecular basis of ectomycorrhizal truffle lifestyle.</title>
        <authorList>
            <person name="Murat C."/>
            <person name="Payen T."/>
            <person name="Noel B."/>
            <person name="Kuo A."/>
            <person name="Morin E."/>
            <person name="Chen J."/>
            <person name="Kohler A."/>
            <person name="Krizsan K."/>
            <person name="Balestrini R."/>
            <person name="Da Silva C."/>
            <person name="Montanini B."/>
            <person name="Hainaut M."/>
            <person name="Levati E."/>
            <person name="Barry K.W."/>
            <person name="Belfiori B."/>
            <person name="Cichocki N."/>
            <person name="Clum A."/>
            <person name="Dockter R.B."/>
            <person name="Fauchery L."/>
            <person name="Guy J."/>
            <person name="Iotti M."/>
            <person name="Le Tacon F."/>
            <person name="Lindquist E.A."/>
            <person name="Lipzen A."/>
            <person name="Malagnac F."/>
            <person name="Mello A."/>
            <person name="Molinier V."/>
            <person name="Miyauchi S."/>
            <person name="Poulain J."/>
            <person name="Riccioni C."/>
            <person name="Rubini A."/>
            <person name="Sitrit Y."/>
            <person name="Splivallo R."/>
            <person name="Traeger S."/>
            <person name="Wang M."/>
            <person name="Zifcakova L."/>
            <person name="Wipf D."/>
            <person name="Zambonelli A."/>
            <person name="Paolocci F."/>
            <person name="Nowrousian M."/>
            <person name="Ottonello S."/>
            <person name="Baldrian P."/>
            <person name="Spatafora J.W."/>
            <person name="Henrissat B."/>
            <person name="Nagy L.G."/>
            <person name="Aury J.M."/>
            <person name="Wincker P."/>
            <person name="Grigoriev I.V."/>
            <person name="Bonfante P."/>
            <person name="Martin F.M."/>
        </authorList>
    </citation>
    <scope>NUCLEOTIDE SEQUENCE [LARGE SCALE GENOMIC DNA]</scope>
    <source>
        <strain evidence="2 3">RN42</strain>
    </source>
</reference>
<dbReference type="OrthoDB" id="2124888at2759"/>
<dbReference type="InterPro" id="IPR009305">
    <property type="entry name" value="Mpo1-like"/>
</dbReference>
<evidence type="ECO:0000313" key="3">
    <source>
        <dbReference type="Proteomes" id="UP000275078"/>
    </source>
</evidence>
<accession>A0A3N4INL6</accession>
<sequence>MVFLDLESQLTFYKAYHNNKINVYIHMIFVPLIAATVLFALTNTPALFYIGNFPINGAFGLTTYYLVTYILMEPVAGFSLFPVLYTAIYYLHKLNLQYGMQGNKVAGVLFVVSWIFQFLGHGAFEGRAPALLDSFTQAFLLAPFFVWFELLFKFGYRPELQKRLEERTVKVLQKEEEKKAKKLAEKQTNGNGVAKKAQ</sequence>
<feature type="transmembrane region" description="Helical" evidence="1">
    <location>
        <begin position="136"/>
        <end position="156"/>
    </location>
</feature>
<gene>
    <name evidence="2" type="ORF">BJ508DRAFT_167051</name>
</gene>
<dbReference type="GO" id="GO:0046521">
    <property type="term" value="P:sphingoid catabolic process"/>
    <property type="evidence" value="ECO:0007669"/>
    <property type="project" value="TreeGrafter"/>
</dbReference>
<feature type="transmembrane region" description="Helical" evidence="1">
    <location>
        <begin position="105"/>
        <end position="124"/>
    </location>
</feature>
<protein>
    <submittedName>
        <fullName evidence="2">DUF962 domain protein</fullName>
    </submittedName>
</protein>
<dbReference type="AlphaFoldDB" id="A0A3N4INL6"/>
<dbReference type="GO" id="GO:0016020">
    <property type="term" value="C:membrane"/>
    <property type="evidence" value="ECO:0007669"/>
    <property type="project" value="GOC"/>
</dbReference>
<keyword evidence="1" id="KW-0472">Membrane</keyword>
<feature type="transmembrane region" description="Helical" evidence="1">
    <location>
        <begin position="62"/>
        <end position="85"/>
    </location>
</feature>
<dbReference type="GO" id="GO:0005783">
    <property type="term" value="C:endoplasmic reticulum"/>
    <property type="evidence" value="ECO:0007669"/>
    <property type="project" value="TreeGrafter"/>
</dbReference>
<keyword evidence="1" id="KW-0812">Transmembrane</keyword>
<dbReference type="Proteomes" id="UP000275078">
    <property type="component" value="Unassembled WGS sequence"/>
</dbReference>
<organism evidence="2 3">
    <name type="scientific">Ascobolus immersus RN42</name>
    <dbReference type="NCBI Taxonomy" id="1160509"/>
    <lineage>
        <taxon>Eukaryota</taxon>
        <taxon>Fungi</taxon>
        <taxon>Dikarya</taxon>
        <taxon>Ascomycota</taxon>
        <taxon>Pezizomycotina</taxon>
        <taxon>Pezizomycetes</taxon>
        <taxon>Pezizales</taxon>
        <taxon>Ascobolaceae</taxon>
        <taxon>Ascobolus</taxon>
    </lineage>
</organism>
<keyword evidence="1" id="KW-1133">Transmembrane helix</keyword>
<dbReference type="Pfam" id="PF06127">
    <property type="entry name" value="Mpo1-like"/>
    <property type="match status" value="1"/>
</dbReference>
<feature type="transmembrane region" description="Helical" evidence="1">
    <location>
        <begin position="21"/>
        <end position="42"/>
    </location>
</feature>
<dbReference type="PANTHER" id="PTHR28026">
    <property type="entry name" value="DUF962 DOMAIN PROTEIN (AFU_ORTHOLOGUE AFUA_8G05310)"/>
    <property type="match status" value="1"/>
</dbReference>
<evidence type="ECO:0000256" key="1">
    <source>
        <dbReference type="SAM" id="Phobius"/>
    </source>
</evidence>
<proteinExistence type="predicted"/>
<evidence type="ECO:0000313" key="2">
    <source>
        <dbReference type="EMBL" id="RPA85740.1"/>
    </source>
</evidence>
<name>A0A3N4INL6_ASCIM</name>